<evidence type="ECO:0000259" key="7">
    <source>
        <dbReference type="SMART" id="SM00849"/>
    </source>
</evidence>
<evidence type="ECO:0000256" key="3">
    <source>
        <dbReference type="ARBA" id="ARBA00022692"/>
    </source>
</evidence>
<dbReference type="Pfam" id="PF13567">
    <property type="entry name" value="DUF4131"/>
    <property type="match status" value="1"/>
</dbReference>
<dbReference type="InterPro" id="IPR004477">
    <property type="entry name" value="ComEC_N"/>
</dbReference>
<comment type="subcellular location">
    <subcellularLocation>
        <location evidence="1">Cell membrane</location>
        <topology evidence="1">Multi-pass membrane protein</topology>
    </subcellularLocation>
</comment>
<dbReference type="AlphaFoldDB" id="A0A940YNL4"/>
<evidence type="ECO:0000256" key="4">
    <source>
        <dbReference type="ARBA" id="ARBA00022989"/>
    </source>
</evidence>
<name>A0A940YNL4_9BURK</name>
<dbReference type="Pfam" id="PF03772">
    <property type="entry name" value="Competence"/>
    <property type="match status" value="1"/>
</dbReference>
<feature type="transmembrane region" description="Helical" evidence="6">
    <location>
        <begin position="435"/>
        <end position="461"/>
    </location>
</feature>
<feature type="transmembrane region" description="Helical" evidence="6">
    <location>
        <begin position="296"/>
        <end position="316"/>
    </location>
</feature>
<gene>
    <name evidence="8" type="ORF">KAK06_11930</name>
</gene>
<sequence length="809" mass="85989">MLGLGGHLQLAELLAPAAAWAVTVLGALGLVLVAAFGRQGGVAAAGLLAISLLALAFGSTDLRARERLLDRLDSGLEGRELRIQGRVQGLVQVQADGLHFVFEPDPTAPVLDDADGRLLAQLPSRLWLVWPTADGVLAAPAALAAGEAWRLPVRLRSPHGQLNPQGFDAELWAFERGLGGFGQVRTGRGAVAQRLDSPRWWVPNEALGRLRQAARDRILLSGTDPATVGVLAALAIGDQSAIGPVLWAQFRDTGVAHLMSISGLHITLFAALAQAVLAALWRRWPAGVARWPTPRVARWGGLALAAAYAVLSGWGVPAQRTVGMLALGVAMDHAGWRWPALLRGVWAAAGVATLDPWALLQPGFWLSFVAVTWLLAADPDAPAVSASWRQRVGQALAQTWRSQWVVGLGLAPLVVLWFNQWSLAAWPANLLAVPWVTWVITPLALLGLLLPPVLGLAALLLEPLLGLTAVLAQPSWASLPVPAGPAWLVVPALLGAWLAVARLPAVVQALAALLVLPVLWPAVYRPAPGDWWVQALDVGQGSVALVHTHQHLLVYDAGPAQGHGEDAGERVIWPALRALGQRQIDELVLSHGDQDHIGGAASLLRRLPVARLRHSLDPDHPLLADRAGAQPCQAGQTWTWDGVRFEVLWPPEPGARRHGATNAASCVLHIEDASGRALLLTGDIGVAEEALIAAALGKRPAVAVLLVPHHGSRSSSSQALLAATRPAVAVMQQGYRNRYGHPHPEVLARYLAAGIDVVRTDACGAWRWDDAGASCTRDVHRRYWHHRLVDAPHPSAGALVANPEAGETE</sequence>
<dbReference type="GO" id="GO:0030420">
    <property type="term" value="P:establishment of competence for transformation"/>
    <property type="evidence" value="ECO:0007669"/>
    <property type="project" value="InterPro"/>
</dbReference>
<feature type="transmembrane region" description="Helical" evidence="6">
    <location>
        <begin position="257"/>
        <end position="284"/>
    </location>
</feature>
<comment type="caution">
    <text evidence="8">The sequence shown here is derived from an EMBL/GenBank/DDBJ whole genome shotgun (WGS) entry which is preliminary data.</text>
</comment>
<keyword evidence="2" id="KW-1003">Cell membrane</keyword>
<dbReference type="SMART" id="SM00849">
    <property type="entry name" value="Lactamase_B"/>
    <property type="match status" value="1"/>
</dbReference>
<keyword evidence="9" id="KW-1185">Reference proteome</keyword>
<protein>
    <submittedName>
        <fullName evidence="8">DNA internalization-related competence protein ComEC/Rec2</fullName>
    </submittedName>
</protein>
<evidence type="ECO:0000256" key="2">
    <source>
        <dbReference type="ARBA" id="ARBA00022475"/>
    </source>
</evidence>
<dbReference type="Proteomes" id="UP000678374">
    <property type="component" value="Unassembled WGS sequence"/>
</dbReference>
<organism evidence="8 9">
    <name type="scientific">Ideonella aquatica</name>
    <dbReference type="NCBI Taxonomy" id="2824119"/>
    <lineage>
        <taxon>Bacteria</taxon>
        <taxon>Pseudomonadati</taxon>
        <taxon>Pseudomonadota</taxon>
        <taxon>Betaproteobacteria</taxon>
        <taxon>Burkholderiales</taxon>
        <taxon>Sphaerotilaceae</taxon>
        <taxon>Ideonella</taxon>
    </lineage>
</organism>
<accession>A0A940YNL4</accession>
<keyword evidence="3 6" id="KW-0812">Transmembrane</keyword>
<dbReference type="InterPro" id="IPR035681">
    <property type="entry name" value="ComA-like_MBL"/>
</dbReference>
<evidence type="ECO:0000256" key="6">
    <source>
        <dbReference type="SAM" id="Phobius"/>
    </source>
</evidence>
<feature type="transmembrane region" description="Helical" evidence="6">
    <location>
        <begin position="506"/>
        <end position="524"/>
    </location>
</feature>
<dbReference type="InterPro" id="IPR052159">
    <property type="entry name" value="Competence_DNA_uptake"/>
</dbReference>
<evidence type="ECO:0000313" key="8">
    <source>
        <dbReference type="EMBL" id="MBQ0959656.1"/>
    </source>
</evidence>
<dbReference type="Gene3D" id="3.60.15.10">
    <property type="entry name" value="Ribonuclease Z/Hydroxyacylglutathione hydrolase-like"/>
    <property type="match status" value="1"/>
</dbReference>
<dbReference type="CDD" id="cd07731">
    <property type="entry name" value="ComA-like_MBL-fold"/>
    <property type="match status" value="1"/>
</dbReference>
<feature type="transmembrane region" description="Helical" evidence="6">
    <location>
        <begin position="12"/>
        <end position="36"/>
    </location>
</feature>
<feature type="domain" description="Metallo-beta-lactamase" evidence="7">
    <location>
        <begin position="540"/>
        <end position="735"/>
    </location>
</feature>
<evidence type="ECO:0000256" key="1">
    <source>
        <dbReference type="ARBA" id="ARBA00004651"/>
    </source>
</evidence>
<dbReference type="NCBIfam" id="TIGR00360">
    <property type="entry name" value="ComEC_N-term"/>
    <property type="match status" value="1"/>
</dbReference>
<dbReference type="GO" id="GO:0005886">
    <property type="term" value="C:plasma membrane"/>
    <property type="evidence" value="ECO:0007669"/>
    <property type="project" value="UniProtKB-SubCell"/>
</dbReference>
<reference evidence="8" key="1">
    <citation type="submission" date="2021-04" db="EMBL/GenBank/DDBJ databases">
        <title>The genome sequence of Ideonella sp. 4Y11.</title>
        <authorList>
            <person name="Liu Y."/>
        </authorList>
    </citation>
    <scope>NUCLEOTIDE SEQUENCE</scope>
    <source>
        <strain evidence="8">4Y11</strain>
    </source>
</reference>
<dbReference type="NCBIfam" id="TIGR00361">
    <property type="entry name" value="ComEC_Rec2"/>
    <property type="match status" value="1"/>
</dbReference>
<evidence type="ECO:0000256" key="5">
    <source>
        <dbReference type="ARBA" id="ARBA00023136"/>
    </source>
</evidence>
<dbReference type="Pfam" id="PF00753">
    <property type="entry name" value="Lactamase_B"/>
    <property type="match status" value="1"/>
</dbReference>
<keyword evidence="4 6" id="KW-1133">Transmembrane helix</keyword>
<dbReference type="InterPro" id="IPR025405">
    <property type="entry name" value="DUF4131"/>
</dbReference>
<dbReference type="PANTHER" id="PTHR30619:SF1">
    <property type="entry name" value="RECOMBINATION PROTEIN 2"/>
    <property type="match status" value="1"/>
</dbReference>
<keyword evidence="5 6" id="KW-0472">Membrane</keyword>
<evidence type="ECO:0000313" key="9">
    <source>
        <dbReference type="Proteomes" id="UP000678374"/>
    </source>
</evidence>
<dbReference type="InterPro" id="IPR001279">
    <property type="entry name" value="Metallo-B-lactamas"/>
</dbReference>
<feature type="transmembrane region" description="Helical" evidence="6">
    <location>
        <begin position="42"/>
        <end position="62"/>
    </location>
</feature>
<dbReference type="EMBL" id="JAGQDE010000009">
    <property type="protein sequence ID" value="MBQ0959656.1"/>
    <property type="molecule type" value="Genomic_DNA"/>
</dbReference>
<feature type="transmembrane region" description="Helical" evidence="6">
    <location>
        <begin position="481"/>
        <end position="500"/>
    </location>
</feature>
<feature type="transmembrane region" description="Helical" evidence="6">
    <location>
        <begin position="404"/>
        <end position="423"/>
    </location>
</feature>
<dbReference type="InterPro" id="IPR004797">
    <property type="entry name" value="Competence_ComEC/Rec2"/>
</dbReference>
<dbReference type="InterPro" id="IPR036866">
    <property type="entry name" value="RibonucZ/Hydroxyglut_hydro"/>
</dbReference>
<dbReference type="SUPFAM" id="SSF56281">
    <property type="entry name" value="Metallo-hydrolase/oxidoreductase"/>
    <property type="match status" value="1"/>
</dbReference>
<dbReference type="PANTHER" id="PTHR30619">
    <property type="entry name" value="DNA INTERNALIZATION/COMPETENCE PROTEIN COMEC/REC2"/>
    <property type="match status" value="1"/>
</dbReference>
<proteinExistence type="predicted"/>